<dbReference type="SUPFAM" id="SSF48452">
    <property type="entry name" value="TPR-like"/>
    <property type="match status" value="1"/>
</dbReference>
<dbReference type="PANTHER" id="PTHR12745">
    <property type="entry name" value="SUPPRESSION OF TUMORIGENICITY 7"/>
    <property type="match status" value="1"/>
</dbReference>
<dbReference type="InterPro" id="IPR007311">
    <property type="entry name" value="ST7"/>
</dbReference>
<keyword evidence="5" id="KW-0802">TPR repeat</keyword>
<sequence length="448" mass="52147">MNQHKVPKTMNQKYEEIMKLIVDFSERYLNEEYIEMSSKLTAALSRKRPSPLLKGKSNIWACGIIHAIGMVNFLFDSTQTPHMKAGELYERFGVCNNTGSSKSKEIRDMMKMTVLDTEWTIPSKMNENPLAWIVNLNGTPIDIRHATREMQQIAFSKGLIPYIPDQEEEEEEEQEIDYSIYGNVIPFKRANKIENETIDRKEKYKMAQALMFEAWQTINPKKRIELARKAIGLSKYCADAYILIAQESDLCDEDKKELYEKALKAGEDIIGRGDLKKCKGKFWEIPKTRPYMRAKFQLANMLWEMGETEEAIKHCQEMIQLNPNDDQGVRGILINWLILRNRCKQAETLLNDYKDDFLSSMAYSKALFLFRKGDFQKASKALEEAIEKNKFVPLYLLQFKDMPEVLPEYVGFGDENEAIAYVYDAFQVWYGIPGAIEWLDEKFHKELT</sequence>
<dbReference type="Proteomes" id="UP000037043">
    <property type="component" value="Unassembled WGS sequence"/>
</dbReference>
<organism evidence="7 8">
    <name type="scientific">Clostridium homopropionicum DSM 5847</name>
    <dbReference type="NCBI Taxonomy" id="1121318"/>
    <lineage>
        <taxon>Bacteria</taxon>
        <taxon>Bacillati</taxon>
        <taxon>Bacillota</taxon>
        <taxon>Clostridia</taxon>
        <taxon>Eubacteriales</taxon>
        <taxon>Clostridiaceae</taxon>
        <taxon>Clostridium</taxon>
    </lineage>
</organism>
<evidence type="ECO:0000259" key="6">
    <source>
        <dbReference type="Pfam" id="PF19935"/>
    </source>
</evidence>
<dbReference type="EMBL" id="LHUR01000036">
    <property type="protein sequence ID" value="KOA18603.1"/>
    <property type="molecule type" value="Genomic_DNA"/>
</dbReference>
<keyword evidence="8" id="KW-1185">Reference proteome</keyword>
<dbReference type="PATRIC" id="fig|1121318.3.peg.2895"/>
<feature type="repeat" description="TPR" evidence="5">
    <location>
        <begin position="292"/>
        <end position="325"/>
    </location>
</feature>
<dbReference type="Gene3D" id="1.25.40.10">
    <property type="entry name" value="Tetratricopeptide repeat domain"/>
    <property type="match status" value="1"/>
</dbReference>
<evidence type="ECO:0000256" key="3">
    <source>
        <dbReference type="ARBA" id="ARBA00022989"/>
    </source>
</evidence>
<keyword evidence="4" id="KW-0472">Membrane</keyword>
<dbReference type="Pfam" id="PF19935">
    <property type="entry name" value="DUF6398"/>
    <property type="match status" value="1"/>
</dbReference>
<accession>A0A0L6Z6Z2</accession>
<name>A0A0L6Z6Z2_9CLOT</name>
<evidence type="ECO:0000313" key="8">
    <source>
        <dbReference type="Proteomes" id="UP000037043"/>
    </source>
</evidence>
<evidence type="ECO:0000313" key="7">
    <source>
        <dbReference type="EMBL" id="KOA18603.1"/>
    </source>
</evidence>
<dbReference type="Pfam" id="PF04184">
    <property type="entry name" value="ST7"/>
    <property type="match status" value="1"/>
</dbReference>
<comment type="caution">
    <text evidence="7">The sequence shown here is derived from an EMBL/GenBank/DDBJ whole genome shotgun (WGS) entry which is preliminary data.</text>
</comment>
<reference evidence="8" key="1">
    <citation type="submission" date="2015-08" db="EMBL/GenBank/DDBJ databases">
        <title>Genome sequence of the strict anaerobe Clostridium homopropionicum LuHBu1 (DSM 5847T).</title>
        <authorList>
            <person name="Poehlein A."/>
            <person name="Beck M."/>
            <person name="Schiel-Bengelsdorf B."/>
            <person name="Bengelsdorf F.R."/>
            <person name="Daniel R."/>
            <person name="Duerre P."/>
        </authorList>
    </citation>
    <scope>NUCLEOTIDE SEQUENCE [LARGE SCALE GENOMIC DNA]</scope>
    <source>
        <strain evidence="8">DSM 5847</strain>
    </source>
</reference>
<dbReference type="PANTHER" id="PTHR12745:SF6">
    <property type="entry name" value="PROTEIN ST7 HOMOLOG"/>
    <property type="match status" value="1"/>
</dbReference>
<dbReference type="PROSITE" id="PS50005">
    <property type="entry name" value="TPR"/>
    <property type="match status" value="1"/>
</dbReference>
<evidence type="ECO:0000256" key="2">
    <source>
        <dbReference type="ARBA" id="ARBA00022692"/>
    </source>
</evidence>
<dbReference type="InterPro" id="IPR045651">
    <property type="entry name" value="DUF6398"/>
</dbReference>
<evidence type="ECO:0000256" key="5">
    <source>
        <dbReference type="PROSITE-ProRule" id="PRU00339"/>
    </source>
</evidence>
<dbReference type="RefSeq" id="WP_074782888.1">
    <property type="nucleotide sequence ID" value="NZ_LHUR01000036.1"/>
</dbReference>
<evidence type="ECO:0000256" key="1">
    <source>
        <dbReference type="ARBA" id="ARBA00004141"/>
    </source>
</evidence>
<dbReference type="InterPro" id="IPR019734">
    <property type="entry name" value="TPR_rpt"/>
</dbReference>
<dbReference type="Pfam" id="PF13181">
    <property type="entry name" value="TPR_8"/>
    <property type="match status" value="1"/>
</dbReference>
<dbReference type="GO" id="GO:0016020">
    <property type="term" value="C:membrane"/>
    <property type="evidence" value="ECO:0007669"/>
    <property type="project" value="UniProtKB-SubCell"/>
</dbReference>
<dbReference type="InterPro" id="IPR011990">
    <property type="entry name" value="TPR-like_helical_dom_sf"/>
</dbReference>
<gene>
    <name evidence="7" type="ORF">CLHOM_28870</name>
</gene>
<feature type="domain" description="DUF6398" evidence="6">
    <location>
        <begin position="16"/>
        <end position="121"/>
    </location>
</feature>
<evidence type="ECO:0000256" key="4">
    <source>
        <dbReference type="ARBA" id="ARBA00023136"/>
    </source>
</evidence>
<comment type="subcellular location">
    <subcellularLocation>
        <location evidence="1">Membrane</location>
        <topology evidence="1">Multi-pass membrane protein</topology>
    </subcellularLocation>
</comment>
<proteinExistence type="predicted"/>
<keyword evidence="2" id="KW-0812">Transmembrane</keyword>
<keyword evidence="3" id="KW-1133">Transmembrane helix</keyword>
<dbReference type="AlphaFoldDB" id="A0A0L6Z6Z2"/>
<protein>
    <submittedName>
        <fullName evidence="7">ST7 protein</fullName>
    </submittedName>
</protein>
<dbReference type="SMART" id="SM00028">
    <property type="entry name" value="TPR"/>
    <property type="match status" value="2"/>
</dbReference>
<dbReference type="STRING" id="36844.SAMN04488501_11024"/>